<dbReference type="InterPro" id="IPR040676">
    <property type="entry name" value="DUF5641"/>
</dbReference>
<proteinExistence type="predicted"/>
<organism evidence="2 3">
    <name type="scientific">Caerostris extrusa</name>
    <name type="common">Bark spider</name>
    <name type="synonym">Caerostris bankana</name>
    <dbReference type="NCBI Taxonomy" id="172846"/>
    <lineage>
        <taxon>Eukaryota</taxon>
        <taxon>Metazoa</taxon>
        <taxon>Ecdysozoa</taxon>
        <taxon>Arthropoda</taxon>
        <taxon>Chelicerata</taxon>
        <taxon>Arachnida</taxon>
        <taxon>Araneae</taxon>
        <taxon>Araneomorphae</taxon>
        <taxon>Entelegynae</taxon>
        <taxon>Araneoidea</taxon>
        <taxon>Araneidae</taxon>
        <taxon>Caerostris</taxon>
    </lineage>
</organism>
<comment type="caution">
    <text evidence="2">The sequence shown here is derived from an EMBL/GenBank/DDBJ whole genome shotgun (WGS) entry which is preliminary data.</text>
</comment>
<accession>A0AAV4NUS9</accession>
<keyword evidence="3" id="KW-1185">Reference proteome</keyword>
<dbReference type="Pfam" id="PF18701">
    <property type="entry name" value="DUF5641"/>
    <property type="match status" value="1"/>
</dbReference>
<evidence type="ECO:0000259" key="1">
    <source>
        <dbReference type="Pfam" id="PF18701"/>
    </source>
</evidence>
<dbReference type="AlphaFoldDB" id="A0AAV4NUS9"/>
<dbReference type="EMBL" id="BPLR01021175">
    <property type="protein sequence ID" value="GIX86862.1"/>
    <property type="molecule type" value="Genomic_DNA"/>
</dbReference>
<gene>
    <name evidence="2" type="ORF">CEXT_128911</name>
</gene>
<reference evidence="2 3" key="1">
    <citation type="submission" date="2021-06" db="EMBL/GenBank/DDBJ databases">
        <title>Caerostris extrusa draft genome.</title>
        <authorList>
            <person name="Kono N."/>
            <person name="Arakawa K."/>
        </authorList>
    </citation>
    <scope>NUCLEOTIDE SEQUENCE [LARGE SCALE GENOMIC DNA]</scope>
</reference>
<feature type="domain" description="DUF5641" evidence="1">
    <location>
        <begin position="108"/>
        <end position="169"/>
    </location>
</feature>
<sequence>MEKETPGHYIFSVMPVKMLTPLLYFLRSESSGQVYVKFVAAKITHISIKEGERKFCAWSASGAEVTTMFFVLKLGSLNEMMICPFISNPSSVQTLLNGVLDKRILFKKAKATCQELKVGDIVLIELENKKRVMWPMGKIEKIYSSRDGASRVVQVRTSSGCLTRPIQNFTCWRCQLLEILYSP</sequence>
<name>A0AAV4NUS9_CAEEX</name>
<evidence type="ECO:0000313" key="3">
    <source>
        <dbReference type="Proteomes" id="UP001054945"/>
    </source>
</evidence>
<evidence type="ECO:0000313" key="2">
    <source>
        <dbReference type="EMBL" id="GIX86862.1"/>
    </source>
</evidence>
<protein>
    <recommendedName>
        <fullName evidence="1">DUF5641 domain-containing protein</fullName>
    </recommendedName>
</protein>
<dbReference type="Proteomes" id="UP001054945">
    <property type="component" value="Unassembled WGS sequence"/>
</dbReference>